<accession>A0ABY7DCC4</accession>
<proteinExistence type="predicted"/>
<dbReference type="InterPro" id="IPR027806">
    <property type="entry name" value="HARBI1_dom"/>
</dbReference>
<evidence type="ECO:0000313" key="4">
    <source>
        <dbReference type="EMBL" id="WAQ95317.1"/>
    </source>
</evidence>
<evidence type="ECO:0000256" key="2">
    <source>
        <dbReference type="ARBA" id="ARBA00022723"/>
    </source>
</evidence>
<sequence>MNLLHCSLISIGQRKICKNIPLEFSQYPTKRIIIDFTKIFIIEDSSTMPTQSQTWSSLNTITIESSFPNGTLTYISGLWGGKVSDKEITKKCGFLDLMEPGDNIMADCGFDIRDILPGRSQLSAKEVNDTMDMSSVRIHVEGQIGSMKNYHI</sequence>
<dbReference type="Proteomes" id="UP001164746">
    <property type="component" value="Chromosome 2"/>
</dbReference>
<reference evidence="4" key="1">
    <citation type="submission" date="2022-11" db="EMBL/GenBank/DDBJ databases">
        <title>Centuries of genome instability and evolution in soft-shell clam transmissible cancer (bioRxiv).</title>
        <authorList>
            <person name="Hart S.F.M."/>
            <person name="Yonemitsu M.A."/>
            <person name="Giersch R.M."/>
            <person name="Beal B.F."/>
            <person name="Arriagada G."/>
            <person name="Davis B.W."/>
            <person name="Ostrander E.A."/>
            <person name="Goff S.P."/>
            <person name="Metzger M.J."/>
        </authorList>
    </citation>
    <scope>NUCLEOTIDE SEQUENCE</scope>
    <source>
        <strain evidence="4">MELC-2E11</strain>
        <tissue evidence="4">Siphon/mantle</tissue>
    </source>
</reference>
<keyword evidence="2" id="KW-0479">Metal-binding</keyword>
<feature type="domain" description="DDE Tnp4" evidence="3">
    <location>
        <begin position="34"/>
        <end position="152"/>
    </location>
</feature>
<comment type="cofactor">
    <cofactor evidence="1">
        <name>a divalent metal cation</name>
        <dbReference type="ChEBI" id="CHEBI:60240"/>
    </cofactor>
</comment>
<protein>
    <recommendedName>
        <fullName evidence="3">DDE Tnp4 domain-containing protein</fullName>
    </recommendedName>
</protein>
<keyword evidence="5" id="KW-1185">Reference proteome</keyword>
<gene>
    <name evidence="4" type="ORF">MAR_028007</name>
</gene>
<name>A0ABY7DCC4_MYAAR</name>
<organism evidence="4 5">
    <name type="scientific">Mya arenaria</name>
    <name type="common">Soft-shell clam</name>
    <dbReference type="NCBI Taxonomy" id="6604"/>
    <lineage>
        <taxon>Eukaryota</taxon>
        <taxon>Metazoa</taxon>
        <taxon>Spiralia</taxon>
        <taxon>Lophotrochozoa</taxon>
        <taxon>Mollusca</taxon>
        <taxon>Bivalvia</taxon>
        <taxon>Autobranchia</taxon>
        <taxon>Heteroconchia</taxon>
        <taxon>Euheterodonta</taxon>
        <taxon>Imparidentia</taxon>
        <taxon>Neoheterodontei</taxon>
        <taxon>Myida</taxon>
        <taxon>Myoidea</taxon>
        <taxon>Myidae</taxon>
        <taxon>Mya</taxon>
    </lineage>
</organism>
<evidence type="ECO:0000313" key="5">
    <source>
        <dbReference type="Proteomes" id="UP001164746"/>
    </source>
</evidence>
<dbReference type="EMBL" id="CP111013">
    <property type="protein sequence ID" value="WAQ95317.1"/>
    <property type="molecule type" value="Genomic_DNA"/>
</dbReference>
<evidence type="ECO:0000259" key="3">
    <source>
        <dbReference type="Pfam" id="PF13359"/>
    </source>
</evidence>
<dbReference type="PANTHER" id="PTHR23080">
    <property type="entry name" value="THAP DOMAIN PROTEIN"/>
    <property type="match status" value="1"/>
</dbReference>
<evidence type="ECO:0000256" key="1">
    <source>
        <dbReference type="ARBA" id="ARBA00001968"/>
    </source>
</evidence>
<dbReference type="Pfam" id="PF13359">
    <property type="entry name" value="DDE_Tnp_4"/>
    <property type="match status" value="1"/>
</dbReference>
<dbReference type="PANTHER" id="PTHR23080:SF142">
    <property type="entry name" value="SI:CH211-69L10.4"/>
    <property type="match status" value="1"/>
</dbReference>